<organism evidence="2">
    <name type="scientific">Latrodectus hesperus</name>
    <name type="common">Western black widow spider</name>
    <dbReference type="NCBI Taxonomy" id="256737"/>
    <lineage>
        <taxon>Eukaryota</taxon>
        <taxon>Metazoa</taxon>
        <taxon>Ecdysozoa</taxon>
        <taxon>Arthropoda</taxon>
        <taxon>Chelicerata</taxon>
        <taxon>Arachnida</taxon>
        <taxon>Araneae</taxon>
        <taxon>Araneomorphae</taxon>
        <taxon>Entelegynae</taxon>
        <taxon>Araneoidea</taxon>
        <taxon>Theridiidae</taxon>
        <taxon>Latrodectus</taxon>
    </lineage>
</organism>
<name>E7D1U2_LATHE</name>
<proteinExistence type="evidence at transcript level"/>
<dbReference type="AlphaFoldDB" id="E7D1U2"/>
<evidence type="ECO:0000313" key="2">
    <source>
        <dbReference type="EMBL" id="ADV40336.1"/>
    </source>
</evidence>
<feature type="compositionally biased region" description="Low complexity" evidence="1">
    <location>
        <begin position="25"/>
        <end position="51"/>
    </location>
</feature>
<feature type="region of interest" description="Disordered" evidence="1">
    <location>
        <begin position="21"/>
        <end position="57"/>
    </location>
</feature>
<evidence type="ECO:0000256" key="1">
    <source>
        <dbReference type="SAM" id="MobiDB-lite"/>
    </source>
</evidence>
<reference evidence="2" key="2">
    <citation type="submission" date="2011-01" db="EMBL/GenBank/DDBJ databases">
        <title>Identification of Proteins Involved in Black Widow Spider Wrapping Silk Fibers.</title>
        <authorList>
            <person name="Nguyen A."/>
            <person name="Verduzco A."/>
            <person name="Vierra C."/>
        </authorList>
    </citation>
    <scope>NUCLEOTIDE SEQUENCE</scope>
</reference>
<feature type="region of interest" description="Disordered" evidence="1">
    <location>
        <begin position="80"/>
        <end position="103"/>
    </location>
</feature>
<protein>
    <submittedName>
        <fullName evidence="2">Uncharacterized protein</fullName>
    </submittedName>
</protein>
<dbReference type="EMBL" id="HQ006046">
    <property type="protein sequence ID" value="ADV40336.1"/>
    <property type="molecule type" value="mRNA"/>
</dbReference>
<reference evidence="2" key="1">
    <citation type="submission" date="2010-07" db="EMBL/GenBank/DDBJ databases">
        <authorList>
            <person name="Ho C."/>
            <person name="Verduzco A."/>
            <person name="Nguyen A."/>
            <person name="Vierra C."/>
        </authorList>
    </citation>
    <scope>NUCLEOTIDE SEQUENCE</scope>
</reference>
<accession>E7D1U2</accession>
<sequence>MAFMMPVVKNDSKIYATSCPSSTFGSSRQVSRGSSLSNSSAATSLSSPRQSYTPAFNRTSKSNLSLHNFHDKVLAKLRKAFSSSKDNSKSSEDIQEPSTFVVP</sequence>